<keyword evidence="3" id="KW-1185">Reference proteome</keyword>
<dbReference type="AlphaFoldDB" id="A0A1X7KC51"/>
<feature type="domain" description="Baseplate protein J-like barrel" evidence="1">
    <location>
        <begin position="95"/>
        <end position="175"/>
    </location>
</feature>
<dbReference type="PANTHER" id="PTHR37829:SF3">
    <property type="entry name" value="PROTEIN JAYE-RELATED"/>
    <property type="match status" value="1"/>
</dbReference>
<dbReference type="Pfam" id="PF04865">
    <property type="entry name" value="Baseplate_J"/>
    <property type="match status" value="1"/>
</dbReference>
<dbReference type="RefSeq" id="WP_085494446.1">
    <property type="nucleotide sequence ID" value="NZ_FXAZ01000002.1"/>
</dbReference>
<dbReference type="EMBL" id="FXAZ01000002">
    <property type="protein sequence ID" value="SMG37962.1"/>
    <property type="molecule type" value="Genomic_DNA"/>
</dbReference>
<gene>
    <name evidence="2" type="ORF">SAMN06295960_2265</name>
</gene>
<dbReference type="InterPro" id="IPR052399">
    <property type="entry name" value="Phage_Baseplate_Assmbl_Protein"/>
</dbReference>
<dbReference type="STRING" id="1852522.SAMN06295960_2265"/>
<dbReference type="InterPro" id="IPR006949">
    <property type="entry name" value="Barrel_Baseplate_J-like"/>
</dbReference>
<protein>
    <submittedName>
        <fullName evidence="2">Uncharacterized phage protein gp47/JayE</fullName>
    </submittedName>
</protein>
<reference evidence="2 3" key="1">
    <citation type="submission" date="2017-04" db="EMBL/GenBank/DDBJ databases">
        <authorList>
            <person name="Afonso C.L."/>
            <person name="Miller P.J."/>
            <person name="Scott M.A."/>
            <person name="Spackman E."/>
            <person name="Goraichik I."/>
            <person name="Dimitrov K.M."/>
            <person name="Suarez D.L."/>
            <person name="Swayne D.E."/>
        </authorList>
    </citation>
    <scope>NUCLEOTIDE SEQUENCE [LARGE SCALE GENOMIC DNA]</scope>
    <source>
        <strain evidence="2 3">11</strain>
    </source>
</reference>
<organism evidence="2 3">
    <name type="scientific">Paenibacillus aquistagni</name>
    <dbReference type="NCBI Taxonomy" id="1852522"/>
    <lineage>
        <taxon>Bacteria</taxon>
        <taxon>Bacillati</taxon>
        <taxon>Bacillota</taxon>
        <taxon>Bacilli</taxon>
        <taxon>Bacillales</taxon>
        <taxon>Paenibacillaceae</taxon>
        <taxon>Paenibacillus</taxon>
    </lineage>
</organism>
<dbReference type="Proteomes" id="UP000193834">
    <property type="component" value="Unassembled WGS sequence"/>
</dbReference>
<proteinExistence type="predicted"/>
<evidence type="ECO:0000313" key="3">
    <source>
        <dbReference type="Proteomes" id="UP000193834"/>
    </source>
</evidence>
<evidence type="ECO:0000313" key="2">
    <source>
        <dbReference type="EMBL" id="SMG37962.1"/>
    </source>
</evidence>
<sequence>MLTSAGLKRKTYNEIYEDMVMELTKQLGQDVNTSATSPLGMMLQLFSWHLSVLWEDVELVYHESYIQYATGVQLDALAVFYGLRRKMEQVANGEVELTGTSGYIVPAGFQVGTRTGVWFSTIAPCEIGADGKGRVSVVANEPGSSGNVAAAMITEMLNTDRDVTAVVNHSSMQNGRERENDVEFRDRLRASRDGSHAATVDAIATALLQLPDVRSASVRVNDSMQESEEGIPAKSIRAYVYGGQSEQIAKTIFDKKAAGIGTDGTDAITVSDVSGGQHKVRFSRMTMLDVYVEAEVLVHASFSADGETAIQTAVAQYIGGVGADQQDYMGLSQGTRVVYSKLLSAVQNVAGIEEVTELRVKLGDGAWMTGNVDIPLYHVARVAPERVKVAVTHV</sequence>
<evidence type="ECO:0000259" key="1">
    <source>
        <dbReference type="Pfam" id="PF04865"/>
    </source>
</evidence>
<name>A0A1X7KC51_9BACL</name>
<dbReference type="OrthoDB" id="7904838at2"/>
<accession>A0A1X7KC51</accession>
<dbReference type="PANTHER" id="PTHR37829">
    <property type="entry name" value="PHAGE-LIKE ELEMENT PBSX PROTEIN XKDT"/>
    <property type="match status" value="1"/>
</dbReference>